<comment type="caution">
    <text evidence="1">The sequence shown here is derived from an EMBL/GenBank/DDBJ whole genome shotgun (WGS) entry which is preliminary data.</text>
</comment>
<gene>
    <name evidence="1" type="ORF">NUH29_00930</name>
</gene>
<keyword evidence="2" id="KW-1185">Reference proteome</keyword>
<evidence type="ECO:0000313" key="1">
    <source>
        <dbReference type="EMBL" id="MCS0498112.1"/>
    </source>
</evidence>
<dbReference type="Gene3D" id="2.30.110.10">
    <property type="entry name" value="Electron Transport, Fmn-binding Protein, Chain A"/>
    <property type="match status" value="1"/>
</dbReference>
<accession>A0ABT1ZBN4</accession>
<dbReference type="RefSeq" id="WP_258796988.1">
    <property type="nucleotide sequence ID" value="NZ_JANTHX010000003.1"/>
</dbReference>
<dbReference type="EMBL" id="JANTHX010000003">
    <property type="protein sequence ID" value="MCS0498112.1"/>
    <property type="molecule type" value="Genomic_DNA"/>
</dbReference>
<reference evidence="1 2" key="1">
    <citation type="submission" date="2022-08" db="EMBL/GenBank/DDBJ databases">
        <authorList>
            <person name="Li F."/>
        </authorList>
    </citation>
    <scope>NUCLEOTIDE SEQUENCE [LARGE SCALE GENOMIC DNA]</scope>
    <source>
        <strain evidence="1 2">10F1B-8-1</strain>
    </source>
</reference>
<sequence>MSVRERWFRFLGRTLNPVALRAAHRGRGPFSAIRHVGRKTGRVYETPIIVAPTEGGFVAELTYGPEVAWYRNLRAAGSGVLIHRGREIAVDGVRPLDREAGLAAYGPPRSWILRALRRRDFLLLHARDTPEAPSSEDENSRD</sequence>
<name>A0ABT1ZBN4_9MICO</name>
<protein>
    <submittedName>
        <fullName evidence="1">Nitroreductase family deazaflavin-dependent oxidoreductase</fullName>
    </submittedName>
</protein>
<dbReference type="Proteomes" id="UP001205337">
    <property type="component" value="Unassembled WGS sequence"/>
</dbReference>
<evidence type="ECO:0000313" key="2">
    <source>
        <dbReference type="Proteomes" id="UP001205337"/>
    </source>
</evidence>
<proteinExistence type="predicted"/>
<organism evidence="1 2">
    <name type="scientific">Protaetiibacter mangrovi</name>
    <dbReference type="NCBI Taxonomy" id="2970926"/>
    <lineage>
        <taxon>Bacteria</taxon>
        <taxon>Bacillati</taxon>
        <taxon>Actinomycetota</taxon>
        <taxon>Actinomycetes</taxon>
        <taxon>Micrococcales</taxon>
        <taxon>Microbacteriaceae</taxon>
        <taxon>Protaetiibacter</taxon>
    </lineage>
</organism>
<dbReference type="InterPro" id="IPR012349">
    <property type="entry name" value="Split_barrel_FMN-bd"/>
</dbReference>